<protein>
    <recommendedName>
        <fullName evidence="3">Sigma-70 family RNA polymerase sigma factor</fullName>
    </recommendedName>
</protein>
<dbReference type="OrthoDB" id="6078322at2"/>
<organism evidence="1 2">
    <name type="scientific">Desulfamplus magnetovallimortis</name>
    <dbReference type="NCBI Taxonomy" id="1246637"/>
    <lineage>
        <taxon>Bacteria</taxon>
        <taxon>Pseudomonadati</taxon>
        <taxon>Thermodesulfobacteriota</taxon>
        <taxon>Desulfobacteria</taxon>
        <taxon>Desulfobacterales</taxon>
        <taxon>Desulfobacteraceae</taxon>
        <taxon>Desulfamplus</taxon>
    </lineage>
</organism>
<evidence type="ECO:0008006" key="3">
    <source>
        <dbReference type="Google" id="ProtNLM"/>
    </source>
</evidence>
<keyword evidence="2" id="KW-1185">Reference proteome</keyword>
<name>A0A1W1HE89_9BACT</name>
<dbReference type="GO" id="GO:0006352">
    <property type="term" value="P:DNA-templated transcription initiation"/>
    <property type="evidence" value="ECO:0007669"/>
    <property type="project" value="InterPro"/>
</dbReference>
<evidence type="ECO:0000313" key="2">
    <source>
        <dbReference type="Proteomes" id="UP000191931"/>
    </source>
</evidence>
<accession>A0A1W1HE89</accession>
<sequence>METIVNKKSSSYWDSFIVANEKLIYKMVYQRCPEQPELREELVGYIHEKLFEDDRRRLRLFDPDRGSSQITYLCSVVNRIISSYFQNRFGRFRPPQKLVRQDDFLMLRIYRHLCFEKMRKTDLIEYLKNSVPGKRKTEVIEKKINTILEEFPYCTQTEDVEVDPEDVHLTDDVPSQESKMVASHEADVVQLIFATQNSSSETAEKTPLHRAELQRIQEQLSTHFNISAEKRLFLRMIYQDGMSITDAGKQVGWNKNQAVGHHRRLLEKLKEILSRHF</sequence>
<evidence type="ECO:0000313" key="1">
    <source>
        <dbReference type="EMBL" id="SLM30799.1"/>
    </source>
</evidence>
<dbReference type="InterPro" id="IPR013324">
    <property type="entry name" value="RNA_pol_sigma_r3/r4-like"/>
</dbReference>
<dbReference type="STRING" id="1246637.MTBBW1_2420003"/>
<dbReference type="GO" id="GO:0003700">
    <property type="term" value="F:DNA-binding transcription factor activity"/>
    <property type="evidence" value="ECO:0007669"/>
    <property type="project" value="InterPro"/>
</dbReference>
<dbReference type="SUPFAM" id="SSF88659">
    <property type="entry name" value="Sigma3 and sigma4 domains of RNA polymerase sigma factors"/>
    <property type="match status" value="1"/>
</dbReference>
<dbReference type="Proteomes" id="UP000191931">
    <property type="component" value="Unassembled WGS sequence"/>
</dbReference>
<dbReference type="EMBL" id="FWEV01000160">
    <property type="protein sequence ID" value="SLM30799.1"/>
    <property type="molecule type" value="Genomic_DNA"/>
</dbReference>
<reference evidence="1 2" key="1">
    <citation type="submission" date="2017-03" db="EMBL/GenBank/DDBJ databases">
        <authorList>
            <person name="Afonso C.L."/>
            <person name="Miller P.J."/>
            <person name="Scott M.A."/>
            <person name="Spackman E."/>
            <person name="Goraichik I."/>
            <person name="Dimitrov K.M."/>
            <person name="Suarez D.L."/>
            <person name="Swayne D.E."/>
        </authorList>
    </citation>
    <scope>NUCLEOTIDE SEQUENCE [LARGE SCALE GENOMIC DNA]</scope>
    <source>
        <strain evidence="1">PRJEB14757</strain>
    </source>
</reference>
<dbReference type="NCBIfam" id="TIGR02937">
    <property type="entry name" value="sigma70-ECF"/>
    <property type="match status" value="1"/>
</dbReference>
<gene>
    <name evidence="1" type="ORF">MTBBW1_2420003</name>
</gene>
<proteinExistence type="predicted"/>
<dbReference type="AlphaFoldDB" id="A0A1W1HE89"/>
<dbReference type="InterPro" id="IPR014284">
    <property type="entry name" value="RNA_pol_sigma-70_dom"/>
</dbReference>